<dbReference type="SUPFAM" id="SSF50494">
    <property type="entry name" value="Trypsin-like serine proteases"/>
    <property type="match status" value="1"/>
</dbReference>
<proteinExistence type="predicted"/>
<sequence>MRRFHSFARSRGRSLLATGVAGALCVGLVGLATGWAAADQAKPTAEADGAVFGAAPPGFASWTEAIAVQGRLEAAAARVTKAGGAAAGLAGVELDLAKRDLVVYWKGAMPAQTARIIDQVRADVPVRVRSARYSATELAAVSRALVARPEVTSAAGKVDGSGVEAAGNMTAMRTARSTWGTDVPVTMTPDRGFRPTSCGGRRDDCSPYNGGSRYNPARRGFCSTGFAVRHQNRDKMLTAGHCGANGDAVVDGAGEAMGTVDSDNNARDTMMITLPSGTVVSGRIFVGGPTSSSTRSVESAKSSFVGAFVCTGGAATGEHCNVKVDAVDVFTEFGDGVIHGPLVAASQVDGKVAFGTGDSGGSVYVPTSVLGKVSVRGTISAGLNTIPCPGPPADAPRCGSALLYADAVQSLNFYGAAVIVS</sequence>
<dbReference type="InterPro" id="IPR043504">
    <property type="entry name" value="Peptidase_S1_PA_chymotrypsin"/>
</dbReference>
<name>A0A919N077_9ACTN</name>
<dbReference type="EMBL" id="BOMV01000124">
    <property type="protein sequence ID" value="GIF02205.1"/>
    <property type="molecule type" value="Genomic_DNA"/>
</dbReference>
<dbReference type="Gene3D" id="2.40.10.10">
    <property type="entry name" value="Trypsin-like serine proteases"/>
    <property type="match status" value="2"/>
</dbReference>
<evidence type="ECO:0000313" key="1">
    <source>
        <dbReference type="EMBL" id="GIF02205.1"/>
    </source>
</evidence>
<keyword evidence="2" id="KW-1185">Reference proteome</keyword>
<organism evidence="1 2">
    <name type="scientific">Paractinoplanes rishiriensis</name>
    <dbReference type="NCBI Taxonomy" id="1050105"/>
    <lineage>
        <taxon>Bacteria</taxon>
        <taxon>Bacillati</taxon>
        <taxon>Actinomycetota</taxon>
        <taxon>Actinomycetes</taxon>
        <taxon>Micromonosporales</taxon>
        <taxon>Micromonosporaceae</taxon>
        <taxon>Paractinoplanes</taxon>
    </lineage>
</organism>
<reference evidence="1" key="1">
    <citation type="submission" date="2021-01" db="EMBL/GenBank/DDBJ databases">
        <title>Whole genome shotgun sequence of Actinoplanes rishiriensis NBRC 108556.</title>
        <authorList>
            <person name="Komaki H."/>
            <person name="Tamura T."/>
        </authorList>
    </citation>
    <scope>NUCLEOTIDE SEQUENCE</scope>
    <source>
        <strain evidence="1">NBRC 108556</strain>
    </source>
</reference>
<evidence type="ECO:0000313" key="2">
    <source>
        <dbReference type="Proteomes" id="UP000636960"/>
    </source>
</evidence>
<comment type="caution">
    <text evidence="1">The sequence shown here is derived from an EMBL/GenBank/DDBJ whole genome shotgun (WGS) entry which is preliminary data.</text>
</comment>
<dbReference type="Proteomes" id="UP000636960">
    <property type="component" value="Unassembled WGS sequence"/>
</dbReference>
<dbReference type="AlphaFoldDB" id="A0A919N077"/>
<dbReference type="RefSeq" id="WP_203791286.1">
    <property type="nucleotide sequence ID" value="NZ_BOMV01000124.1"/>
</dbReference>
<dbReference type="InterPro" id="IPR009003">
    <property type="entry name" value="Peptidase_S1_PA"/>
</dbReference>
<gene>
    <name evidence="1" type="ORF">Ari01nite_96690</name>
</gene>
<protein>
    <submittedName>
        <fullName evidence="1">Uncharacterized protein</fullName>
    </submittedName>
</protein>
<accession>A0A919N077</accession>